<feature type="compositionally biased region" description="Acidic residues" evidence="7">
    <location>
        <begin position="57"/>
        <end position="68"/>
    </location>
</feature>
<keyword evidence="5 8" id="KW-1133">Transmembrane helix</keyword>
<feature type="transmembrane region" description="Helical" evidence="8">
    <location>
        <begin position="146"/>
        <end position="165"/>
    </location>
</feature>
<feature type="transmembrane region" description="Helical" evidence="8">
    <location>
        <begin position="380"/>
        <end position="398"/>
    </location>
</feature>
<dbReference type="InterPro" id="IPR036259">
    <property type="entry name" value="MFS_trans_sf"/>
</dbReference>
<feature type="transmembrane region" description="Helical" evidence="8">
    <location>
        <begin position="273"/>
        <end position="290"/>
    </location>
</feature>
<feature type="transmembrane region" description="Helical" evidence="8">
    <location>
        <begin position="116"/>
        <end position="134"/>
    </location>
</feature>
<evidence type="ECO:0000256" key="6">
    <source>
        <dbReference type="ARBA" id="ARBA00023136"/>
    </source>
</evidence>
<dbReference type="GO" id="GO:0000329">
    <property type="term" value="C:fungal-type vacuole membrane"/>
    <property type="evidence" value="ECO:0007669"/>
    <property type="project" value="TreeGrafter"/>
</dbReference>
<evidence type="ECO:0000313" key="10">
    <source>
        <dbReference type="EMBL" id="TVY15661.1"/>
    </source>
</evidence>
<evidence type="ECO:0000313" key="11">
    <source>
        <dbReference type="Proteomes" id="UP000469559"/>
    </source>
</evidence>
<evidence type="ECO:0000256" key="5">
    <source>
        <dbReference type="ARBA" id="ARBA00022989"/>
    </source>
</evidence>
<organism evidence="10 11">
    <name type="scientific">Lachnellula arida</name>
    <dbReference type="NCBI Taxonomy" id="1316785"/>
    <lineage>
        <taxon>Eukaryota</taxon>
        <taxon>Fungi</taxon>
        <taxon>Dikarya</taxon>
        <taxon>Ascomycota</taxon>
        <taxon>Pezizomycotina</taxon>
        <taxon>Leotiomycetes</taxon>
        <taxon>Helotiales</taxon>
        <taxon>Lachnaceae</taxon>
        <taxon>Lachnellula</taxon>
    </lineage>
</organism>
<evidence type="ECO:0000256" key="4">
    <source>
        <dbReference type="ARBA" id="ARBA00022692"/>
    </source>
</evidence>
<evidence type="ECO:0000256" key="8">
    <source>
        <dbReference type="SAM" id="Phobius"/>
    </source>
</evidence>
<accession>A0A8T9B8F3</accession>
<feature type="transmembrane region" description="Helical" evidence="8">
    <location>
        <begin position="171"/>
        <end position="192"/>
    </location>
</feature>
<name>A0A8T9B8F3_9HELO</name>
<comment type="similarity">
    <text evidence="2">Belongs to the major facilitator superfamily.</text>
</comment>
<dbReference type="CDD" id="cd17502">
    <property type="entry name" value="MFS_Azr1_MDR_like"/>
    <property type="match status" value="1"/>
</dbReference>
<dbReference type="Pfam" id="PF07690">
    <property type="entry name" value="MFS_1"/>
    <property type="match status" value="1"/>
</dbReference>
<keyword evidence="3" id="KW-0813">Transport</keyword>
<feature type="region of interest" description="Disordered" evidence="7">
    <location>
        <begin position="1"/>
        <end position="70"/>
    </location>
</feature>
<dbReference type="OrthoDB" id="6770063at2759"/>
<feature type="transmembrane region" description="Helical" evidence="8">
    <location>
        <begin position="547"/>
        <end position="565"/>
    </location>
</feature>
<feature type="transmembrane region" description="Helical" evidence="8">
    <location>
        <begin position="232"/>
        <end position="253"/>
    </location>
</feature>
<dbReference type="InterPro" id="IPR020846">
    <property type="entry name" value="MFS_dom"/>
</dbReference>
<evidence type="ECO:0000256" key="1">
    <source>
        <dbReference type="ARBA" id="ARBA00004127"/>
    </source>
</evidence>
<gene>
    <name evidence="10" type="primary">fnx2_1</name>
    <name evidence="10" type="ORF">LARI1_G006294</name>
</gene>
<dbReference type="GO" id="GO:0012505">
    <property type="term" value="C:endomembrane system"/>
    <property type="evidence" value="ECO:0007669"/>
    <property type="project" value="UniProtKB-SubCell"/>
</dbReference>
<keyword evidence="4 8" id="KW-0812">Transmembrane</keyword>
<dbReference type="FunFam" id="1.20.1720.10:FF:000013">
    <property type="entry name" value="Related to multidrug resistance proteins"/>
    <property type="match status" value="1"/>
</dbReference>
<evidence type="ECO:0000256" key="7">
    <source>
        <dbReference type="SAM" id="MobiDB-lite"/>
    </source>
</evidence>
<keyword evidence="11" id="KW-1185">Reference proteome</keyword>
<dbReference type="AlphaFoldDB" id="A0A8T9B8F3"/>
<dbReference type="GO" id="GO:0046943">
    <property type="term" value="F:carboxylic acid transmembrane transporter activity"/>
    <property type="evidence" value="ECO:0007669"/>
    <property type="project" value="UniProtKB-ARBA"/>
</dbReference>
<dbReference type="EMBL" id="QGMF01000468">
    <property type="protein sequence ID" value="TVY15661.1"/>
    <property type="molecule type" value="Genomic_DNA"/>
</dbReference>
<sequence>MSPSNGSPEPDERTLLLSKDVSEPIDPSYGDDVASEMDVNGNGNGSASKGDDRDEERGEVDEFEEGGDGNDKVAQNNMYLLFPAVSIGILLSAADQTLIVSSYARMGSDLNALNNTSWIATAYFLTLTGFQPLYGKLSDIFGRKAALLFAYTVFGTGCLFCGLARNLGELVAARAFAGIGGGGMTTVVSILLSDIVPLRQRGPWSGYTNIVSAVGASSGAPLGGFLADSIGWRWAFVGQFPMCVLASIAVYLVLDLPLTDHSHWHEKLKRVDFLGAFSLVLAVFALLIGLDRGSNVSWRDTIAIVCSSVSIPLFAIFLFVETKVASHPFAPGHIIFKRSLLPSYLCNFFGLCTNMSLVFYMPLYFQAVEGASATAAGLRLVPAMICSVSGSLFGGLYIQKTGRYYRLTVCSYALSITGCMAVFLCSGTLCTSGWAMVAGMGMSSFGGGSAIVATLINVLAHADPKDQATANACSYLFRSLGSVTGVSLAATVVQQSLRTRLRAGLESGRQADEIVDRVRQSLDYIKELEPRIRGLVRRCYQVSTNSAFGMSIAFVTCALVCSLYMREKKVSR</sequence>
<dbReference type="GO" id="GO:0015174">
    <property type="term" value="F:basic amino acid transmembrane transporter activity"/>
    <property type="evidence" value="ECO:0007669"/>
    <property type="project" value="TreeGrafter"/>
</dbReference>
<feature type="transmembrane region" description="Helical" evidence="8">
    <location>
        <begin position="341"/>
        <end position="360"/>
    </location>
</feature>
<dbReference type="Gene3D" id="1.20.1720.10">
    <property type="entry name" value="Multidrug resistance protein D"/>
    <property type="match status" value="1"/>
</dbReference>
<keyword evidence="6 8" id="KW-0472">Membrane</keyword>
<feature type="transmembrane region" description="Helical" evidence="8">
    <location>
        <begin position="79"/>
        <end position="104"/>
    </location>
</feature>
<comment type="subcellular location">
    <subcellularLocation>
        <location evidence="1">Endomembrane system</location>
        <topology evidence="1">Multi-pass membrane protein</topology>
    </subcellularLocation>
</comment>
<dbReference type="Gene3D" id="1.20.1250.20">
    <property type="entry name" value="MFS general substrate transporter like domains"/>
    <property type="match status" value="1"/>
</dbReference>
<feature type="transmembrane region" description="Helical" evidence="8">
    <location>
        <begin position="435"/>
        <end position="460"/>
    </location>
</feature>
<feature type="domain" description="Major facilitator superfamily (MFS) profile" evidence="9">
    <location>
        <begin position="81"/>
        <end position="570"/>
    </location>
</feature>
<dbReference type="PANTHER" id="PTHR23501">
    <property type="entry name" value="MAJOR FACILITATOR SUPERFAMILY"/>
    <property type="match status" value="1"/>
</dbReference>
<dbReference type="SUPFAM" id="SSF103473">
    <property type="entry name" value="MFS general substrate transporter"/>
    <property type="match status" value="1"/>
</dbReference>
<dbReference type="Proteomes" id="UP000469559">
    <property type="component" value="Unassembled WGS sequence"/>
</dbReference>
<dbReference type="PANTHER" id="PTHR23501:SF84">
    <property type="entry name" value="VACUOLAR MEMBRANE AMINO ACID UPTAKE TRANSPORTER FNX2"/>
    <property type="match status" value="1"/>
</dbReference>
<reference evidence="10 11" key="1">
    <citation type="submission" date="2018-05" db="EMBL/GenBank/DDBJ databases">
        <title>Whole genome sequencing for identification of molecular markers to develop diagnostic detection tools for the regulated plant pathogen Lachnellula willkommii.</title>
        <authorList>
            <person name="Giroux E."/>
            <person name="Bilodeau G."/>
        </authorList>
    </citation>
    <scope>NUCLEOTIDE SEQUENCE [LARGE SCALE GENOMIC DNA]</scope>
    <source>
        <strain evidence="10 11">CBS 203.66</strain>
    </source>
</reference>
<evidence type="ECO:0000256" key="3">
    <source>
        <dbReference type="ARBA" id="ARBA00022448"/>
    </source>
</evidence>
<feature type="transmembrane region" description="Helical" evidence="8">
    <location>
        <begin position="410"/>
        <end position="429"/>
    </location>
</feature>
<evidence type="ECO:0000256" key="2">
    <source>
        <dbReference type="ARBA" id="ARBA00008335"/>
    </source>
</evidence>
<feature type="transmembrane region" description="Helical" evidence="8">
    <location>
        <begin position="302"/>
        <end position="320"/>
    </location>
</feature>
<proteinExistence type="inferred from homology"/>
<protein>
    <submittedName>
        <fullName evidence="10">Vacuolar membrane amino acid uptake transporter fnx2</fullName>
    </submittedName>
</protein>
<evidence type="ECO:0000259" key="9">
    <source>
        <dbReference type="PROSITE" id="PS50850"/>
    </source>
</evidence>
<comment type="caution">
    <text evidence="10">The sequence shown here is derived from an EMBL/GenBank/DDBJ whole genome shotgun (WGS) entry which is preliminary data.</text>
</comment>
<dbReference type="InterPro" id="IPR011701">
    <property type="entry name" value="MFS"/>
</dbReference>
<dbReference type="PROSITE" id="PS50850">
    <property type="entry name" value="MFS"/>
    <property type="match status" value="1"/>
</dbReference>